<dbReference type="InterPro" id="IPR016181">
    <property type="entry name" value="Acyl_CoA_acyltransferase"/>
</dbReference>
<accession>A0A9X0L4V8</accession>
<dbReference type="CDD" id="cd04301">
    <property type="entry name" value="NAT_SF"/>
    <property type="match status" value="1"/>
</dbReference>
<sequence length="185" mass="21117">MPSPVLSVRELEARDIEAIADYWLQAEPAYLTGMGVDLGKLPTREAWRQMLQAQLAASLPEKQSYCLIWEVDGRAVGHCNINKIKPGEEAYMHLHLWDAEVRKQGYGTALVQLSLPYFFGNYQLKRLCCEPYALNPAPNRTLPRLGFELVQEYTTTPGQINFEQPVRLWVLTRERFVALQHGANT</sequence>
<dbReference type="SUPFAM" id="SSF55729">
    <property type="entry name" value="Acyl-CoA N-acyltransferases (Nat)"/>
    <property type="match status" value="1"/>
</dbReference>
<keyword evidence="3" id="KW-1185">Reference proteome</keyword>
<proteinExistence type="predicted"/>
<reference evidence="2 3" key="1">
    <citation type="submission" date="2015-11" db="EMBL/GenBank/DDBJ databases">
        <title>Solirubrum puertoriconensis gen. nov. an environmental bacteria isolated in Puerto Rico.</title>
        <authorList>
            <person name="Cuebas-Irizarry M.F."/>
            <person name="Montalvo-Rodriguez R."/>
        </authorList>
    </citation>
    <scope>NUCLEOTIDE SEQUENCE [LARGE SCALE GENOMIC DNA]</scope>
    <source>
        <strain evidence="2 3">MC1A</strain>
    </source>
</reference>
<name>A0A9X0L4V8_SOLP1</name>
<gene>
    <name evidence="2" type="ORF">ASU33_07505</name>
</gene>
<dbReference type="Proteomes" id="UP000054223">
    <property type="component" value="Unassembled WGS sequence"/>
</dbReference>
<protein>
    <recommendedName>
        <fullName evidence="1">N-acetyltransferase domain-containing protein</fullName>
    </recommendedName>
</protein>
<dbReference type="GO" id="GO:0008999">
    <property type="term" value="F:protein-N-terminal-alanine acetyltransferase activity"/>
    <property type="evidence" value="ECO:0007669"/>
    <property type="project" value="TreeGrafter"/>
</dbReference>
<dbReference type="EMBL" id="LNAL01000006">
    <property type="protein sequence ID" value="KUG08042.1"/>
    <property type="molecule type" value="Genomic_DNA"/>
</dbReference>
<dbReference type="GO" id="GO:0005737">
    <property type="term" value="C:cytoplasm"/>
    <property type="evidence" value="ECO:0007669"/>
    <property type="project" value="TreeGrafter"/>
</dbReference>
<dbReference type="Pfam" id="PF13302">
    <property type="entry name" value="Acetyltransf_3"/>
    <property type="match status" value="1"/>
</dbReference>
<evidence type="ECO:0000313" key="3">
    <source>
        <dbReference type="Proteomes" id="UP000054223"/>
    </source>
</evidence>
<dbReference type="PROSITE" id="PS51186">
    <property type="entry name" value="GNAT"/>
    <property type="match status" value="1"/>
</dbReference>
<dbReference type="AlphaFoldDB" id="A0A9X0L4V8"/>
<dbReference type="PANTHER" id="PTHR43441:SF2">
    <property type="entry name" value="FAMILY ACETYLTRANSFERASE, PUTATIVE (AFU_ORTHOLOGUE AFUA_7G00850)-RELATED"/>
    <property type="match status" value="1"/>
</dbReference>
<comment type="caution">
    <text evidence="2">The sequence shown here is derived from an EMBL/GenBank/DDBJ whole genome shotgun (WGS) entry which is preliminary data.</text>
</comment>
<dbReference type="OrthoDB" id="8221510at2"/>
<evidence type="ECO:0000259" key="1">
    <source>
        <dbReference type="PROSITE" id="PS51186"/>
    </source>
</evidence>
<dbReference type="Gene3D" id="3.40.630.30">
    <property type="match status" value="1"/>
</dbReference>
<dbReference type="GO" id="GO:1990189">
    <property type="term" value="F:protein N-terminal-serine acetyltransferase activity"/>
    <property type="evidence" value="ECO:0007669"/>
    <property type="project" value="TreeGrafter"/>
</dbReference>
<dbReference type="InterPro" id="IPR051908">
    <property type="entry name" value="Ribosomal_N-acetyltransferase"/>
</dbReference>
<dbReference type="PANTHER" id="PTHR43441">
    <property type="entry name" value="RIBOSOMAL-PROTEIN-SERINE ACETYLTRANSFERASE"/>
    <property type="match status" value="1"/>
</dbReference>
<evidence type="ECO:0000313" key="2">
    <source>
        <dbReference type="EMBL" id="KUG08042.1"/>
    </source>
</evidence>
<feature type="domain" description="N-acetyltransferase" evidence="1">
    <location>
        <begin position="6"/>
        <end position="167"/>
    </location>
</feature>
<dbReference type="InterPro" id="IPR000182">
    <property type="entry name" value="GNAT_dom"/>
</dbReference>
<dbReference type="RefSeq" id="WP_059069077.1">
    <property type="nucleotide sequence ID" value="NZ_LNAL01000006.1"/>
</dbReference>
<organism evidence="2 3">
    <name type="scientific">Solirubrum puertoriconensis</name>
    <dbReference type="NCBI Taxonomy" id="1751427"/>
    <lineage>
        <taxon>Bacteria</taxon>
        <taxon>Pseudomonadati</taxon>
        <taxon>Bacteroidota</taxon>
        <taxon>Cytophagia</taxon>
        <taxon>Cytophagales</taxon>
    </lineage>
</organism>